<sequence length="413" mass="47438">MTTVPEDLLEQVNKSIQEAFENARKEDQETIRKLQEENKALEETLRLREEELKALKDARSNQFSPPKKGPVVQISPHSSQEVRERNSNDKKSALESIYLDPTQYSDTDEEGNAFDKTSSPIKVNFSSQKKSTNGSTIQGPVLFAPKDKEVQPRIHLSTIPHASNRPTSSTGSPPRKISRYRSIELKDEQGVDENTPPTSQEKVKQDEEEEQIADSQDEDGSIIISQAVVSPTPPVTPIEIPTNLTLLQQRNYLANYYSVMLKTGPGFRINLLQHPIKQISWDFGDFVFNEKENYKPTALVKKVTQNSIKDRIKFEQFKSFYNYDDNEVEFEDILSQIFDKFQSPPGFMDSDFPDTQELDERRRTIRERQLNRLTRRLSSCVTVEDGVQVGEFVFALDVLNQYVVRGRWFIGEH</sequence>
<dbReference type="Proteomes" id="UP000669133">
    <property type="component" value="Unassembled WGS sequence"/>
</dbReference>
<feature type="region of interest" description="Disordered" evidence="1">
    <location>
        <begin position="52"/>
        <end position="221"/>
    </location>
</feature>
<dbReference type="OrthoDB" id="4083304at2759"/>
<evidence type="ECO:0000313" key="3">
    <source>
        <dbReference type="Proteomes" id="UP000669133"/>
    </source>
</evidence>
<dbReference type="EMBL" id="JAEOAQ010000002">
    <property type="protein sequence ID" value="KAG5420639.1"/>
    <property type="molecule type" value="Genomic_DNA"/>
</dbReference>
<dbReference type="RefSeq" id="XP_067549755.1">
    <property type="nucleotide sequence ID" value="XM_067691385.1"/>
</dbReference>
<dbReference type="GeneID" id="93651149"/>
<comment type="caution">
    <text evidence="2">The sequence shown here is derived from an EMBL/GenBank/DDBJ whole genome shotgun (WGS) entry which is preliminary data.</text>
</comment>
<evidence type="ECO:0000313" key="2">
    <source>
        <dbReference type="EMBL" id="KAG5420639.1"/>
    </source>
</evidence>
<evidence type="ECO:0000256" key="1">
    <source>
        <dbReference type="SAM" id="MobiDB-lite"/>
    </source>
</evidence>
<feature type="compositionally biased region" description="Polar residues" evidence="1">
    <location>
        <begin position="160"/>
        <end position="172"/>
    </location>
</feature>
<dbReference type="AlphaFoldDB" id="A0A8H7ZHJ1"/>
<feature type="compositionally biased region" description="Basic and acidic residues" evidence="1">
    <location>
        <begin position="80"/>
        <end position="93"/>
    </location>
</feature>
<feature type="compositionally biased region" description="Polar residues" evidence="1">
    <location>
        <begin position="115"/>
        <end position="138"/>
    </location>
</feature>
<gene>
    <name evidence="2" type="ORF">I9W82_002520</name>
</gene>
<accession>A0A8H7ZHJ1</accession>
<feature type="compositionally biased region" description="Acidic residues" evidence="1">
    <location>
        <begin position="206"/>
        <end position="220"/>
    </location>
</feature>
<proteinExistence type="predicted"/>
<reference evidence="2 3" key="1">
    <citation type="submission" date="2020-12" db="EMBL/GenBank/DDBJ databases">
        <title>Effect of drift, selection, and recombination on the evolution of hybrid genomes in Candida yeast pathogens.</title>
        <authorList>
            <person name="Mixao V."/>
            <person name="Ksiezopolska E."/>
            <person name="Saus E."/>
            <person name="Boekhout T."/>
            <person name="Gacser A."/>
            <person name="Gabaldon T."/>
        </authorList>
    </citation>
    <scope>NUCLEOTIDE SEQUENCE [LARGE SCALE GENOMIC DNA]</scope>
    <source>
        <strain evidence="2 3">BP57</strain>
    </source>
</reference>
<organism evidence="2 3">
    <name type="scientific">Candida metapsilosis</name>
    <dbReference type="NCBI Taxonomy" id="273372"/>
    <lineage>
        <taxon>Eukaryota</taxon>
        <taxon>Fungi</taxon>
        <taxon>Dikarya</taxon>
        <taxon>Ascomycota</taxon>
        <taxon>Saccharomycotina</taxon>
        <taxon>Pichiomycetes</taxon>
        <taxon>Debaryomycetaceae</taxon>
        <taxon>Candida/Lodderomyces clade</taxon>
        <taxon>Candida</taxon>
    </lineage>
</organism>
<keyword evidence="3" id="KW-1185">Reference proteome</keyword>
<protein>
    <submittedName>
        <fullName evidence="2">Uncharacterized protein</fullName>
    </submittedName>
</protein>
<name>A0A8H7ZHJ1_9ASCO</name>